<dbReference type="RefSeq" id="WP_159661037.1">
    <property type="nucleotide sequence ID" value="NZ_AQPF01000023.1"/>
</dbReference>
<dbReference type="InterPro" id="IPR032495">
    <property type="entry name" value="Phage_TTP_11"/>
</dbReference>
<name>A0ABQ6Y6F0_9GAMM</name>
<accession>A0ABQ6Y6F0</accession>
<keyword evidence="2" id="KW-1185">Reference proteome</keyword>
<dbReference type="EMBL" id="AQPF01000023">
    <property type="protein sequence ID" value="KAF0804931.1"/>
    <property type="molecule type" value="Genomic_DNA"/>
</dbReference>
<protein>
    <submittedName>
        <fullName evidence="1">Prophage LambdaSo, major tail protein V</fullName>
    </submittedName>
</protein>
<proteinExistence type="predicted"/>
<dbReference type="Pfam" id="PF16460">
    <property type="entry name" value="Phage_TTP_11"/>
    <property type="match status" value="1"/>
</dbReference>
<sequence>MSVKTQGTELYVIDPDTDEVLNVGCITSIDGIDTPVDQIETTCLNELARTYVAGLASPGTATFAINTDLSDSVHVRLHELKRAGVTLSWAIGWSDGTGTDPASFVDSNGESEFDLPATRSWLIFQGYMSGFSFAFAQNAVVTSSVGIQISGDVIPVPAGS</sequence>
<organism evidence="1 2">
    <name type="scientific">Alcanivorax xiamenensis</name>
    <dbReference type="NCBI Taxonomy" id="1177156"/>
    <lineage>
        <taxon>Bacteria</taxon>
        <taxon>Pseudomonadati</taxon>
        <taxon>Pseudomonadota</taxon>
        <taxon>Gammaproteobacteria</taxon>
        <taxon>Oceanospirillales</taxon>
        <taxon>Alcanivoracaceae</taxon>
        <taxon>Alcanivorax</taxon>
    </lineage>
</organism>
<gene>
    <name evidence="1" type="ORF">A6D6_02695</name>
</gene>
<reference evidence="1 2" key="1">
    <citation type="submission" date="2012-09" db="EMBL/GenBank/DDBJ databases">
        <title>Genome Sequence of alkane-degrading Bacterium Alcanivorax sp. 6-D-6.</title>
        <authorList>
            <person name="Lai Q."/>
            <person name="Shao Z."/>
        </authorList>
    </citation>
    <scope>NUCLEOTIDE SEQUENCE [LARGE SCALE GENOMIC DNA]</scope>
    <source>
        <strain evidence="1 2">6-D-6</strain>
    </source>
</reference>
<dbReference type="Proteomes" id="UP000771797">
    <property type="component" value="Unassembled WGS sequence"/>
</dbReference>
<evidence type="ECO:0000313" key="1">
    <source>
        <dbReference type="EMBL" id="KAF0804931.1"/>
    </source>
</evidence>
<dbReference type="Gene3D" id="4.10.410.40">
    <property type="match status" value="1"/>
</dbReference>
<comment type="caution">
    <text evidence="1">The sequence shown here is derived from an EMBL/GenBank/DDBJ whole genome shotgun (WGS) entry which is preliminary data.</text>
</comment>
<evidence type="ECO:0000313" key="2">
    <source>
        <dbReference type="Proteomes" id="UP000771797"/>
    </source>
</evidence>